<evidence type="ECO:0000313" key="1">
    <source>
        <dbReference type="EMBL" id="KAI0046857.1"/>
    </source>
</evidence>
<accession>A0ACB8RSP5</accession>
<dbReference type="Proteomes" id="UP000814033">
    <property type="component" value="Unassembled WGS sequence"/>
</dbReference>
<proteinExistence type="predicted"/>
<reference evidence="1" key="1">
    <citation type="submission" date="2021-02" db="EMBL/GenBank/DDBJ databases">
        <authorList>
            <consortium name="DOE Joint Genome Institute"/>
            <person name="Ahrendt S."/>
            <person name="Looney B.P."/>
            <person name="Miyauchi S."/>
            <person name="Morin E."/>
            <person name="Drula E."/>
            <person name="Courty P.E."/>
            <person name="Chicoki N."/>
            <person name="Fauchery L."/>
            <person name="Kohler A."/>
            <person name="Kuo A."/>
            <person name="Labutti K."/>
            <person name="Pangilinan J."/>
            <person name="Lipzen A."/>
            <person name="Riley R."/>
            <person name="Andreopoulos W."/>
            <person name="He G."/>
            <person name="Johnson J."/>
            <person name="Barry K.W."/>
            <person name="Grigoriev I.V."/>
            <person name="Nagy L."/>
            <person name="Hibbett D."/>
            <person name="Henrissat B."/>
            <person name="Matheny P.B."/>
            <person name="Labbe J."/>
            <person name="Martin F."/>
        </authorList>
    </citation>
    <scope>NUCLEOTIDE SEQUENCE</scope>
    <source>
        <strain evidence="1">FP105234-sp</strain>
    </source>
</reference>
<dbReference type="EMBL" id="MU275916">
    <property type="protein sequence ID" value="KAI0046857.1"/>
    <property type="molecule type" value="Genomic_DNA"/>
</dbReference>
<name>A0ACB8RSP5_9AGAM</name>
<comment type="caution">
    <text evidence="1">The sequence shown here is derived from an EMBL/GenBank/DDBJ whole genome shotgun (WGS) entry which is preliminary data.</text>
</comment>
<evidence type="ECO:0000313" key="2">
    <source>
        <dbReference type="Proteomes" id="UP000814033"/>
    </source>
</evidence>
<reference evidence="1" key="2">
    <citation type="journal article" date="2022" name="New Phytol.">
        <title>Evolutionary transition to the ectomycorrhizal habit in the genomes of a hyperdiverse lineage of mushroom-forming fungi.</title>
        <authorList>
            <person name="Looney B."/>
            <person name="Miyauchi S."/>
            <person name="Morin E."/>
            <person name="Drula E."/>
            <person name="Courty P.E."/>
            <person name="Kohler A."/>
            <person name="Kuo A."/>
            <person name="LaButti K."/>
            <person name="Pangilinan J."/>
            <person name="Lipzen A."/>
            <person name="Riley R."/>
            <person name="Andreopoulos W."/>
            <person name="He G."/>
            <person name="Johnson J."/>
            <person name="Nolan M."/>
            <person name="Tritt A."/>
            <person name="Barry K.W."/>
            <person name="Grigoriev I.V."/>
            <person name="Nagy L.G."/>
            <person name="Hibbett D."/>
            <person name="Henrissat B."/>
            <person name="Matheny P.B."/>
            <person name="Labbe J."/>
            <person name="Martin F.M."/>
        </authorList>
    </citation>
    <scope>NUCLEOTIDE SEQUENCE</scope>
    <source>
        <strain evidence="1">FP105234-sp</strain>
    </source>
</reference>
<sequence length="135" mass="15141">MVREESSDKASTKEEESGSPRPASFESELTRVEDIDASRQHDIRVGPRVALVQKISATALLWERDEQKRIEAERTQSGGGGDRDVGYEDHGEGSSNGRVRGWRETIRPTSPPPPSPHWTEIYDASPFSDIERPLR</sequence>
<organism evidence="1 2">
    <name type="scientific">Auriscalpium vulgare</name>
    <dbReference type="NCBI Taxonomy" id="40419"/>
    <lineage>
        <taxon>Eukaryota</taxon>
        <taxon>Fungi</taxon>
        <taxon>Dikarya</taxon>
        <taxon>Basidiomycota</taxon>
        <taxon>Agaricomycotina</taxon>
        <taxon>Agaricomycetes</taxon>
        <taxon>Russulales</taxon>
        <taxon>Auriscalpiaceae</taxon>
        <taxon>Auriscalpium</taxon>
    </lineage>
</organism>
<protein>
    <submittedName>
        <fullName evidence="1">Uncharacterized protein</fullName>
    </submittedName>
</protein>
<gene>
    <name evidence="1" type="ORF">FA95DRAFT_1313063</name>
</gene>
<keyword evidence="2" id="KW-1185">Reference proteome</keyword>